<dbReference type="GO" id="GO:0097367">
    <property type="term" value="F:carbohydrate derivative binding"/>
    <property type="evidence" value="ECO:0007669"/>
    <property type="project" value="InterPro"/>
</dbReference>
<dbReference type="SUPFAM" id="SSF53697">
    <property type="entry name" value="SIS domain"/>
    <property type="match status" value="1"/>
</dbReference>
<reference evidence="3" key="1">
    <citation type="submission" date="2016-10" db="EMBL/GenBank/DDBJ databases">
        <authorList>
            <person name="Varghese N."/>
            <person name="Submissions S."/>
        </authorList>
    </citation>
    <scope>NUCLEOTIDE SEQUENCE [LARGE SCALE GENOMIC DNA]</scope>
    <source>
        <strain evidence="3">DSM 16108</strain>
    </source>
</reference>
<dbReference type="GO" id="GO:0003677">
    <property type="term" value="F:DNA binding"/>
    <property type="evidence" value="ECO:0007669"/>
    <property type="project" value="InterPro"/>
</dbReference>
<keyword evidence="3" id="KW-1185">Reference proteome</keyword>
<dbReference type="InterPro" id="IPR035472">
    <property type="entry name" value="RpiR-like_SIS"/>
</dbReference>
<dbReference type="InterPro" id="IPR000281">
    <property type="entry name" value="HTH_RpiR"/>
</dbReference>
<gene>
    <name evidence="2" type="ORF">SAMN04488569_10102</name>
</gene>
<dbReference type="InterPro" id="IPR047640">
    <property type="entry name" value="RpiR-like"/>
</dbReference>
<dbReference type="Proteomes" id="UP000199589">
    <property type="component" value="Unassembled WGS sequence"/>
</dbReference>
<sequence length="263" mass="29897">MSAGLVLTLQNIINQSPTYTEIDIVIARYLLKHLYKENLSINDIASECHISKASVTRFSQNLGYAGFNDLKKDYQLTYIELDEMKIDLDAITNKQVSPLQKNILSEFQNSVTDLAAYAEKLDLKEFENLSELIHDASNVHLYATLIPGNMAEILQHMLLTAGKFVEYYPQLNNQLIAADNLKENDLAIFISLEGSYVMQKDLTLKITRSKATTVLLTHNPEMKLSTVFDHVIHLGDHGAERGGKYKLLMFIEFLAHCYFNKYV</sequence>
<dbReference type="PROSITE" id="PS51071">
    <property type="entry name" value="HTH_RPIR"/>
    <property type="match status" value="1"/>
</dbReference>
<dbReference type="GO" id="GO:1901135">
    <property type="term" value="P:carbohydrate derivative metabolic process"/>
    <property type="evidence" value="ECO:0007669"/>
    <property type="project" value="InterPro"/>
</dbReference>
<dbReference type="Gene3D" id="1.10.10.10">
    <property type="entry name" value="Winged helix-like DNA-binding domain superfamily/Winged helix DNA-binding domain"/>
    <property type="match status" value="1"/>
</dbReference>
<feature type="domain" description="HTH rpiR-type" evidence="1">
    <location>
        <begin position="6"/>
        <end position="81"/>
    </location>
</feature>
<dbReference type="Pfam" id="PF01418">
    <property type="entry name" value="HTH_6"/>
    <property type="match status" value="1"/>
</dbReference>
<dbReference type="InterPro" id="IPR009057">
    <property type="entry name" value="Homeodomain-like_sf"/>
</dbReference>
<dbReference type="SUPFAM" id="SSF46689">
    <property type="entry name" value="Homeodomain-like"/>
    <property type="match status" value="1"/>
</dbReference>
<organism evidence="2 3">
    <name type="scientific">Marinilactibacillus piezotolerans</name>
    <dbReference type="NCBI Taxonomy" id="258723"/>
    <lineage>
        <taxon>Bacteria</taxon>
        <taxon>Bacillati</taxon>
        <taxon>Bacillota</taxon>
        <taxon>Bacilli</taxon>
        <taxon>Lactobacillales</taxon>
        <taxon>Carnobacteriaceae</taxon>
        <taxon>Marinilactibacillus</taxon>
    </lineage>
</organism>
<dbReference type="AlphaFoldDB" id="A0A1I3WV14"/>
<dbReference type="Gene3D" id="3.40.50.10490">
    <property type="entry name" value="Glucose-6-phosphate isomerase like protein, domain 1"/>
    <property type="match status" value="1"/>
</dbReference>
<dbReference type="OrthoDB" id="3684496at2"/>
<name>A0A1I3WV14_9LACT</name>
<evidence type="ECO:0000313" key="2">
    <source>
        <dbReference type="EMBL" id="SFK10326.1"/>
    </source>
</evidence>
<dbReference type="GO" id="GO:0003700">
    <property type="term" value="F:DNA-binding transcription factor activity"/>
    <property type="evidence" value="ECO:0007669"/>
    <property type="project" value="InterPro"/>
</dbReference>
<protein>
    <submittedName>
        <fullName evidence="2">Transcriptional regulator, RpiR family</fullName>
    </submittedName>
</protein>
<dbReference type="InterPro" id="IPR036388">
    <property type="entry name" value="WH-like_DNA-bd_sf"/>
</dbReference>
<dbReference type="PANTHER" id="PTHR30514">
    <property type="entry name" value="GLUCOKINASE"/>
    <property type="match status" value="1"/>
</dbReference>
<evidence type="ECO:0000313" key="3">
    <source>
        <dbReference type="Proteomes" id="UP000199589"/>
    </source>
</evidence>
<dbReference type="PANTHER" id="PTHR30514:SF10">
    <property type="entry name" value="MURR_RPIR FAMILY TRANSCRIPTIONAL REGULATOR"/>
    <property type="match status" value="1"/>
</dbReference>
<dbReference type="EMBL" id="FOSJ01000010">
    <property type="protein sequence ID" value="SFK10326.1"/>
    <property type="molecule type" value="Genomic_DNA"/>
</dbReference>
<accession>A0A1I3WV14</accession>
<evidence type="ECO:0000259" key="1">
    <source>
        <dbReference type="PROSITE" id="PS51071"/>
    </source>
</evidence>
<proteinExistence type="predicted"/>
<dbReference type="InterPro" id="IPR046348">
    <property type="entry name" value="SIS_dom_sf"/>
</dbReference>
<dbReference type="RefSeq" id="WP_091896413.1">
    <property type="nucleotide sequence ID" value="NZ_FOSJ01000010.1"/>
</dbReference>
<dbReference type="CDD" id="cd05013">
    <property type="entry name" value="SIS_RpiR"/>
    <property type="match status" value="1"/>
</dbReference>